<dbReference type="Proteomes" id="UP000772434">
    <property type="component" value="Unassembled WGS sequence"/>
</dbReference>
<sequence length="138" mass="15256">MWTSTPQYDQRCIHQRPDPYSHYHRAWKPQPALVSERNDSAITNHVGATPTTKTGVTRFLVSHSYTFDRFAFFWDGAGDASYTIGTAEQSHPVGKSWAEANGVSWGATTIDTVDATSFVPGALVRNGSATCFVIPDRF</sequence>
<reference evidence="1" key="1">
    <citation type="submission" date="2020-11" db="EMBL/GenBank/DDBJ databases">
        <authorList>
            <consortium name="DOE Joint Genome Institute"/>
            <person name="Ahrendt S."/>
            <person name="Riley R."/>
            <person name="Andreopoulos W."/>
            <person name="Labutti K."/>
            <person name="Pangilinan J."/>
            <person name="Ruiz-Duenas F.J."/>
            <person name="Barrasa J.M."/>
            <person name="Sanchez-Garcia M."/>
            <person name="Camarero S."/>
            <person name="Miyauchi S."/>
            <person name="Serrano A."/>
            <person name="Linde D."/>
            <person name="Babiker R."/>
            <person name="Drula E."/>
            <person name="Ayuso-Fernandez I."/>
            <person name="Pacheco R."/>
            <person name="Padilla G."/>
            <person name="Ferreira P."/>
            <person name="Barriuso J."/>
            <person name="Kellner H."/>
            <person name="Castanera R."/>
            <person name="Alfaro M."/>
            <person name="Ramirez L."/>
            <person name="Pisabarro A.G."/>
            <person name="Kuo A."/>
            <person name="Tritt A."/>
            <person name="Lipzen A."/>
            <person name="He G."/>
            <person name="Yan M."/>
            <person name="Ng V."/>
            <person name="Cullen D."/>
            <person name="Martin F."/>
            <person name="Rosso M.-N."/>
            <person name="Henrissat B."/>
            <person name="Hibbett D."/>
            <person name="Martinez A.T."/>
            <person name="Grigoriev I.V."/>
        </authorList>
    </citation>
    <scope>NUCLEOTIDE SEQUENCE</scope>
    <source>
        <strain evidence="1">AH 40177</strain>
    </source>
</reference>
<gene>
    <name evidence="1" type="ORF">BDP27DRAFT_1318733</name>
</gene>
<accession>A0A9P5Q2A5</accession>
<dbReference type="EMBL" id="JADNRY010000018">
    <property type="protein sequence ID" value="KAF9073342.1"/>
    <property type="molecule type" value="Genomic_DNA"/>
</dbReference>
<proteinExistence type="predicted"/>
<keyword evidence="2" id="KW-1185">Reference proteome</keyword>
<name>A0A9P5Q2A5_9AGAR</name>
<evidence type="ECO:0000313" key="1">
    <source>
        <dbReference type="EMBL" id="KAF9073342.1"/>
    </source>
</evidence>
<comment type="caution">
    <text evidence="1">The sequence shown here is derived from an EMBL/GenBank/DDBJ whole genome shotgun (WGS) entry which is preliminary data.</text>
</comment>
<protein>
    <submittedName>
        <fullName evidence="1">Uncharacterized protein</fullName>
    </submittedName>
</protein>
<evidence type="ECO:0000313" key="2">
    <source>
        <dbReference type="Proteomes" id="UP000772434"/>
    </source>
</evidence>
<organism evidence="1 2">
    <name type="scientific">Rhodocollybia butyracea</name>
    <dbReference type="NCBI Taxonomy" id="206335"/>
    <lineage>
        <taxon>Eukaryota</taxon>
        <taxon>Fungi</taxon>
        <taxon>Dikarya</taxon>
        <taxon>Basidiomycota</taxon>
        <taxon>Agaricomycotina</taxon>
        <taxon>Agaricomycetes</taxon>
        <taxon>Agaricomycetidae</taxon>
        <taxon>Agaricales</taxon>
        <taxon>Marasmiineae</taxon>
        <taxon>Omphalotaceae</taxon>
        <taxon>Rhodocollybia</taxon>
    </lineage>
</organism>
<dbReference type="OrthoDB" id="3007625at2759"/>
<dbReference type="AlphaFoldDB" id="A0A9P5Q2A5"/>